<comment type="caution">
    <text evidence="4">The sequence shown here is derived from an EMBL/GenBank/DDBJ whole genome shotgun (WGS) entry which is preliminary data.</text>
</comment>
<dbReference type="GO" id="GO:0006491">
    <property type="term" value="P:N-glycan processing"/>
    <property type="evidence" value="ECO:0007669"/>
    <property type="project" value="TreeGrafter"/>
</dbReference>
<organism evidence="4 5">
    <name type="scientific">Parthenolecanium corni</name>
    <dbReference type="NCBI Taxonomy" id="536013"/>
    <lineage>
        <taxon>Eukaryota</taxon>
        <taxon>Metazoa</taxon>
        <taxon>Ecdysozoa</taxon>
        <taxon>Arthropoda</taxon>
        <taxon>Hexapoda</taxon>
        <taxon>Insecta</taxon>
        <taxon>Pterygota</taxon>
        <taxon>Neoptera</taxon>
        <taxon>Paraneoptera</taxon>
        <taxon>Hemiptera</taxon>
        <taxon>Sternorrhyncha</taxon>
        <taxon>Coccoidea</taxon>
        <taxon>Coccidae</taxon>
        <taxon>Parthenolecanium</taxon>
    </lineage>
</organism>
<dbReference type="SUPFAM" id="SSF57424">
    <property type="entry name" value="LDL receptor-like module"/>
    <property type="match status" value="1"/>
</dbReference>
<keyword evidence="2" id="KW-0472">Membrane</keyword>
<protein>
    <recommendedName>
        <fullName evidence="3">Glucosidase II beta subunit N-terminal domain-containing protein</fullName>
    </recommendedName>
</protein>
<feature type="transmembrane region" description="Helical" evidence="2">
    <location>
        <begin position="15"/>
        <end position="35"/>
    </location>
</feature>
<keyword evidence="2" id="KW-1133">Transmembrane helix</keyword>
<dbReference type="InterPro" id="IPR036055">
    <property type="entry name" value="LDL_receptor-like_sf"/>
</dbReference>
<sequence length="167" mass="19015">MVYLGRALCRIRIKYVFAAVCILSTVLLLLNWKWLQESITNKFSCILPIRGVHFTMASYYCPNEEHKFTCIVTRELIDFDKVNDDYCDCDDGSDEPGTAACPNGVFYCESEMYKRHAVSMPTSRVNDGICDCCDGSDEWQKINFSSAMPEYLESVKGSYRTACPNKC</sequence>
<proteinExistence type="predicted"/>
<evidence type="ECO:0000256" key="1">
    <source>
        <dbReference type="ARBA" id="ARBA00023157"/>
    </source>
</evidence>
<dbReference type="Pfam" id="PF12999">
    <property type="entry name" value="PRKCSH-like"/>
    <property type="match status" value="1"/>
</dbReference>
<reference evidence="4 5" key="1">
    <citation type="submission" date="2024-03" db="EMBL/GenBank/DDBJ databases">
        <title>Adaptation during the transition from Ophiocordyceps entomopathogen to insect associate is accompanied by gene loss and intensified selection.</title>
        <authorList>
            <person name="Ward C.M."/>
            <person name="Onetto C.A."/>
            <person name="Borneman A.R."/>
        </authorList>
    </citation>
    <scope>NUCLEOTIDE SEQUENCE [LARGE SCALE GENOMIC DNA]</scope>
    <source>
        <strain evidence="4">AWRI1</strain>
        <tissue evidence="4">Single Adult Female</tissue>
    </source>
</reference>
<dbReference type="PANTHER" id="PTHR12630:SF1">
    <property type="entry name" value="GLUCOSIDASE 2 SUBUNIT BETA"/>
    <property type="match status" value="1"/>
</dbReference>
<dbReference type="Proteomes" id="UP001367676">
    <property type="component" value="Unassembled WGS sequence"/>
</dbReference>
<evidence type="ECO:0000313" key="5">
    <source>
        <dbReference type="Proteomes" id="UP001367676"/>
    </source>
</evidence>
<name>A0AAN9TPU8_9HEMI</name>
<evidence type="ECO:0000313" key="4">
    <source>
        <dbReference type="EMBL" id="KAK7603054.1"/>
    </source>
</evidence>
<dbReference type="Gene3D" id="4.10.400.10">
    <property type="entry name" value="Low-density Lipoprotein Receptor"/>
    <property type="match status" value="1"/>
</dbReference>
<dbReference type="GO" id="GO:0017177">
    <property type="term" value="C:glucosidase II complex"/>
    <property type="evidence" value="ECO:0007669"/>
    <property type="project" value="TreeGrafter"/>
</dbReference>
<keyword evidence="2" id="KW-0812">Transmembrane</keyword>
<evidence type="ECO:0000256" key="2">
    <source>
        <dbReference type="SAM" id="Phobius"/>
    </source>
</evidence>
<accession>A0AAN9TPU8</accession>
<keyword evidence="1" id="KW-1015">Disulfide bond</keyword>
<dbReference type="EMBL" id="JBBCAQ010000006">
    <property type="protein sequence ID" value="KAK7603054.1"/>
    <property type="molecule type" value="Genomic_DNA"/>
</dbReference>
<dbReference type="InterPro" id="IPR039794">
    <property type="entry name" value="Gtb1-like"/>
</dbReference>
<gene>
    <name evidence="4" type="ORF">V9T40_003053</name>
</gene>
<feature type="domain" description="Glucosidase II beta subunit N-terminal" evidence="3">
    <location>
        <begin position="45"/>
        <end position="139"/>
    </location>
</feature>
<keyword evidence="5" id="KW-1185">Reference proteome</keyword>
<dbReference type="AlphaFoldDB" id="A0AAN9TPU8"/>
<evidence type="ECO:0000259" key="3">
    <source>
        <dbReference type="Pfam" id="PF12999"/>
    </source>
</evidence>
<dbReference type="InterPro" id="IPR028146">
    <property type="entry name" value="PRKCSH_N"/>
</dbReference>
<dbReference type="PANTHER" id="PTHR12630">
    <property type="entry name" value="N-LINKED OLIGOSACCHARIDE PROCESSING"/>
    <property type="match status" value="1"/>
</dbReference>